<protein>
    <recommendedName>
        <fullName evidence="2">FMN-binding domain-containing protein</fullName>
    </recommendedName>
</protein>
<gene>
    <name evidence="1" type="ORF">METZ01_LOCUS423319</name>
</gene>
<accession>A0A382XIN6</accession>
<name>A0A382XIN6_9ZZZZ</name>
<evidence type="ECO:0000313" key="1">
    <source>
        <dbReference type="EMBL" id="SVD70465.1"/>
    </source>
</evidence>
<proteinExistence type="predicted"/>
<evidence type="ECO:0008006" key="2">
    <source>
        <dbReference type="Google" id="ProtNLM"/>
    </source>
</evidence>
<dbReference type="AlphaFoldDB" id="A0A382XIN6"/>
<organism evidence="1">
    <name type="scientific">marine metagenome</name>
    <dbReference type="NCBI Taxonomy" id="408172"/>
    <lineage>
        <taxon>unclassified sequences</taxon>
        <taxon>metagenomes</taxon>
        <taxon>ecological metagenomes</taxon>
    </lineage>
</organism>
<feature type="non-terminal residue" evidence="1">
    <location>
        <position position="246"/>
    </location>
</feature>
<reference evidence="1" key="1">
    <citation type="submission" date="2018-05" db="EMBL/GenBank/DDBJ databases">
        <authorList>
            <person name="Lanie J.A."/>
            <person name="Ng W.-L."/>
            <person name="Kazmierczak K.M."/>
            <person name="Andrzejewski T.M."/>
            <person name="Davidsen T.M."/>
            <person name="Wayne K.J."/>
            <person name="Tettelin H."/>
            <person name="Glass J.I."/>
            <person name="Rusch D."/>
            <person name="Podicherti R."/>
            <person name="Tsui H.-C.T."/>
            <person name="Winkler M.E."/>
        </authorList>
    </citation>
    <scope>NUCLEOTIDE SEQUENCE</scope>
</reference>
<dbReference type="EMBL" id="UINC01167779">
    <property type="protein sequence ID" value="SVD70465.1"/>
    <property type="molecule type" value="Genomic_DNA"/>
</dbReference>
<sequence length="246" mass="26655">MARSVMWKNENGTANKPLLVRQYPNIARLKVTCLVVFEATWTTVSSALAVIKIADRDAGIGYYGPLEYRLGEREVLSTIFPGADELGEISGTPPAAPVYQDGELVGYLFATHETIDARGYSGTPFDGVAGVTLDAKIAGVLLLDHDEPIVKGFAPLERGLRKYLRDLENLNILLPIKNPKTSNRNKYGSAKEDSISGATISATLMHGAVVSAARSIARSLGFLEGAETEKITLELDLYEPLSWDSL</sequence>